<dbReference type="InterPro" id="IPR058922">
    <property type="entry name" value="WHD_DRP"/>
</dbReference>
<evidence type="ECO:0000256" key="3">
    <source>
        <dbReference type="ARBA" id="ARBA00022737"/>
    </source>
</evidence>
<keyword evidence="5" id="KW-0611">Plant defense</keyword>
<evidence type="ECO:0000256" key="6">
    <source>
        <dbReference type="ARBA" id="ARBA00022840"/>
    </source>
</evidence>
<comment type="caution">
    <text evidence="11">The sequence shown here is derived from an EMBL/GenBank/DDBJ whole genome shotgun (WGS) entry which is preliminary data.</text>
</comment>
<dbReference type="STRING" id="1590841.A0A2R6QQ66"/>
<feature type="domain" description="Disease resistance N-terminal" evidence="8">
    <location>
        <begin position="12"/>
        <end position="101"/>
    </location>
</feature>
<proteinExistence type="inferred from homology"/>
<dbReference type="InterPro" id="IPR002182">
    <property type="entry name" value="NB-ARC"/>
</dbReference>
<name>A0A2R6QQ66_ACTCC</name>
<organism evidence="11 12">
    <name type="scientific">Actinidia chinensis var. chinensis</name>
    <name type="common">Chinese soft-hair kiwi</name>
    <dbReference type="NCBI Taxonomy" id="1590841"/>
    <lineage>
        <taxon>Eukaryota</taxon>
        <taxon>Viridiplantae</taxon>
        <taxon>Streptophyta</taxon>
        <taxon>Embryophyta</taxon>
        <taxon>Tracheophyta</taxon>
        <taxon>Spermatophyta</taxon>
        <taxon>Magnoliopsida</taxon>
        <taxon>eudicotyledons</taxon>
        <taxon>Gunneridae</taxon>
        <taxon>Pentapetalae</taxon>
        <taxon>asterids</taxon>
        <taxon>Ericales</taxon>
        <taxon>Actinidiaceae</taxon>
        <taxon>Actinidia</taxon>
    </lineage>
</organism>
<reference evidence="11 12" key="1">
    <citation type="submission" date="2017-07" db="EMBL/GenBank/DDBJ databases">
        <title>An improved, manually edited Actinidia chinensis var. chinensis (kiwifruit) genome highlights the challenges associated with draft genomes and gene prediction in plants.</title>
        <authorList>
            <person name="Pilkington S."/>
            <person name="Crowhurst R."/>
            <person name="Hilario E."/>
            <person name="Nardozza S."/>
            <person name="Fraser L."/>
            <person name="Peng Y."/>
            <person name="Gunaseelan K."/>
            <person name="Simpson R."/>
            <person name="Tahir J."/>
            <person name="Deroles S."/>
            <person name="Templeton K."/>
            <person name="Luo Z."/>
            <person name="Davy M."/>
            <person name="Cheng C."/>
            <person name="Mcneilage M."/>
            <person name="Scaglione D."/>
            <person name="Liu Y."/>
            <person name="Zhang Q."/>
            <person name="Datson P."/>
            <person name="De Silva N."/>
            <person name="Gardiner S."/>
            <person name="Bassett H."/>
            <person name="Chagne D."/>
            <person name="Mccallum J."/>
            <person name="Dzierzon H."/>
            <person name="Deng C."/>
            <person name="Wang Y.-Y."/>
            <person name="Barron N."/>
            <person name="Manako K."/>
            <person name="Bowen J."/>
            <person name="Foster T."/>
            <person name="Erridge Z."/>
            <person name="Tiffin H."/>
            <person name="Waite C."/>
            <person name="Davies K."/>
            <person name="Grierson E."/>
            <person name="Laing W."/>
            <person name="Kirk R."/>
            <person name="Chen X."/>
            <person name="Wood M."/>
            <person name="Montefiori M."/>
            <person name="Brummell D."/>
            <person name="Schwinn K."/>
            <person name="Catanach A."/>
            <person name="Fullerton C."/>
            <person name="Li D."/>
            <person name="Meiyalaghan S."/>
            <person name="Nieuwenhuizen N."/>
            <person name="Read N."/>
            <person name="Prakash R."/>
            <person name="Hunter D."/>
            <person name="Zhang H."/>
            <person name="Mckenzie M."/>
            <person name="Knabel M."/>
            <person name="Harris A."/>
            <person name="Allan A."/>
            <person name="Chen A."/>
            <person name="Janssen B."/>
            <person name="Plunkett B."/>
            <person name="Dwamena C."/>
            <person name="Voogd C."/>
            <person name="Leif D."/>
            <person name="Lafferty D."/>
            <person name="Souleyre E."/>
            <person name="Varkonyi-Gasic E."/>
            <person name="Gambi F."/>
            <person name="Hanley J."/>
            <person name="Yao J.-L."/>
            <person name="Cheung J."/>
            <person name="David K."/>
            <person name="Warren B."/>
            <person name="Marsh K."/>
            <person name="Snowden K."/>
            <person name="Lin-Wang K."/>
            <person name="Brian L."/>
            <person name="Martinez-Sanchez M."/>
            <person name="Wang M."/>
            <person name="Ileperuma N."/>
            <person name="Macnee N."/>
            <person name="Campin R."/>
            <person name="Mcatee P."/>
            <person name="Drummond R."/>
            <person name="Espley R."/>
            <person name="Ireland H."/>
            <person name="Wu R."/>
            <person name="Atkinson R."/>
            <person name="Karunairetnam S."/>
            <person name="Bulley S."/>
            <person name="Chunkath S."/>
            <person name="Hanley Z."/>
            <person name="Storey R."/>
            <person name="Thrimawithana A."/>
            <person name="Thomson S."/>
            <person name="David C."/>
            <person name="Testolin R."/>
        </authorList>
    </citation>
    <scope>NUCLEOTIDE SEQUENCE [LARGE SCALE GENOMIC DNA]</scope>
    <source>
        <strain evidence="12">cv. Red5</strain>
        <tissue evidence="11">Young leaf</tissue>
    </source>
</reference>
<evidence type="ECO:0000259" key="10">
    <source>
        <dbReference type="Pfam" id="PF25019"/>
    </source>
</evidence>
<dbReference type="OrthoDB" id="25838at2759"/>
<dbReference type="Pfam" id="PF18052">
    <property type="entry name" value="Rx_N"/>
    <property type="match status" value="1"/>
</dbReference>
<evidence type="ECO:0000256" key="2">
    <source>
        <dbReference type="ARBA" id="ARBA00022614"/>
    </source>
</evidence>
<evidence type="ECO:0000256" key="4">
    <source>
        <dbReference type="ARBA" id="ARBA00022741"/>
    </source>
</evidence>
<dbReference type="SUPFAM" id="SSF52540">
    <property type="entry name" value="P-loop containing nucleoside triphosphate hydrolases"/>
    <property type="match status" value="1"/>
</dbReference>
<evidence type="ECO:0000259" key="9">
    <source>
        <dbReference type="Pfam" id="PF23559"/>
    </source>
</evidence>
<protein>
    <submittedName>
        <fullName evidence="11">Disease resistance RPP13-like protein</fullName>
    </submittedName>
</protein>
<dbReference type="InterPro" id="IPR027417">
    <property type="entry name" value="P-loop_NTPase"/>
</dbReference>
<dbReference type="FunFam" id="1.10.10.10:FF:000322">
    <property type="entry name" value="Probable disease resistance protein At1g63360"/>
    <property type="match status" value="1"/>
</dbReference>
<keyword evidence="3" id="KW-0677">Repeat</keyword>
<dbReference type="FunFam" id="3.40.50.300:FF:001091">
    <property type="entry name" value="Probable disease resistance protein At1g61300"/>
    <property type="match status" value="1"/>
</dbReference>
<dbReference type="Pfam" id="PF00931">
    <property type="entry name" value="NB-ARC"/>
    <property type="match status" value="1"/>
</dbReference>
<dbReference type="Gene3D" id="3.40.50.300">
    <property type="entry name" value="P-loop containing nucleotide triphosphate hydrolases"/>
    <property type="match status" value="1"/>
</dbReference>
<dbReference type="Pfam" id="PF23559">
    <property type="entry name" value="WHD_DRP"/>
    <property type="match status" value="1"/>
</dbReference>
<dbReference type="InterPro" id="IPR041118">
    <property type="entry name" value="Rx_N"/>
</dbReference>
<dbReference type="PANTHER" id="PTHR36766:SF51">
    <property type="entry name" value="DISEASE RESISTANCE RPP13-LIKE PROTEIN 1"/>
    <property type="match status" value="1"/>
</dbReference>
<evidence type="ECO:0000256" key="1">
    <source>
        <dbReference type="ARBA" id="ARBA00008894"/>
    </source>
</evidence>
<dbReference type="Pfam" id="PF25019">
    <property type="entry name" value="LRR_R13L1-DRL21"/>
    <property type="match status" value="1"/>
</dbReference>
<dbReference type="PANTHER" id="PTHR36766">
    <property type="entry name" value="PLANT BROAD-SPECTRUM MILDEW RESISTANCE PROTEIN RPW8"/>
    <property type="match status" value="1"/>
</dbReference>
<evidence type="ECO:0000259" key="7">
    <source>
        <dbReference type="Pfam" id="PF00931"/>
    </source>
</evidence>
<dbReference type="GO" id="GO:0043531">
    <property type="term" value="F:ADP binding"/>
    <property type="evidence" value="ECO:0007669"/>
    <property type="project" value="InterPro"/>
</dbReference>
<dbReference type="Gene3D" id="1.10.10.10">
    <property type="entry name" value="Winged helix-like DNA-binding domain superfamily/Winged helix DNA-binding domain"/>
    <property type="match status" value="1"/>
</dbReference>
<sequence length="1789" mass="204811">MAAVGEIFLGAFLQVVFDKLASLEILYFFRRESIRTQLRDWETTLREIRAVLDDAEEKQITNKHVNLWLEELQDLTYDLDDLLDVFSTEALHYKLIEKSQSSTKKIKAHFRNFMCLNPSDVIFDSKKSKVNKITTKLQDMYKQISTLGLHVDNISRTPIQDRERRPTTSKTYERCIYGRDESKRKIINLLLREESDLGIIPITGMGGIGKTTLVQVVYNGEVVEKHFDLKAWICVSDNFDITRITKEIAGYVHVDSSGSKTLDQLQDQLKNALVGKKFLIVLDDVWEINYNDWNILKIPFSDGVPGCKVIVTTRDTEVASMMGTVKYHALECLPHEECWSIFEQHAFRNISTNTNPKFESIGQEIVKKCGGLPLAARTLGGLLQCKTREIEWEHVLESKIWELKGSDILPALRLSYHHLPPHLKQCFVYCAILPKDYEFEEEELVLMWMAEGFICQQEGGKKMEDLGGEYFRDLLSRSFFQPSCMTEGSKFVMHDLINDLAQFFARQTCFRLEDKNQEQHKNKNLKKTRHSSYTQGSLDGIKKFKNFYKAGHLRTFLPFSLTKLPGNNLTSHVPLELLPKMKCLRVLSFSRYRIHELPSIGELKHLRYLNLSYTLIKRLPESLRDLYNMQTLLLTGCERLEKFPQSIENLINLRHLDITAADSLEEMPLGIGELESLQKLSNFIITRDKGFRIRELGNLINLGGKLEITGLHNVVDPLDAVWAYLNAKKNLDVLSLVWSKGSEDLRNEGVETDVINVLRPHSNLKELHISFYHGSRFPTWIGDQRFSNMVSISLRGCENCSSLPPLGQLRSLKKLFVERISNVKQVGNEFYGKGCSKPFPVLEILIFENIPGWEDWYPYVGETEVRAFTCLIELSIKGCPKLLGTLPNDLPCLRTLKIEKCPKLLLDIPNLVLTSITTISMEEVPCPSLPWLLETRNKLELSSLKSLDIRDVSIPDTLRDLSVADEVEFANVASKHMSSLTSLNFRNIQNLRFLPKWFSEGLSGVESLKIKDCNELTTLWKNVVTLEHCLPVLRSLQIWGCPQLISLFEEEKERQQQQQLKGSSFMMSLESLTLQLCGKLEKLPKWLHTLPFLGELNIYSCPSLVSFPEKGLPSTLRKLEISACGALESLPEWMPHTNYNLEVLEIFDCPALKYIISPRGGLPPSLKKIKISYCAMLESLVAEEGMEINCPSLESFEIRSCKNLKFLPDALDGNNLRRFVIQKLDYLESIPEGWFSLPTNLREIRIFNEKLDALPHSLQNNNFLSLEVWSSLKSLDIRDVSIPDTLRDLSVADEVEFANVASKHMSSLTSLNFRNIQNLRFLPKWFSEGLSGVESLKIKDCNELTTLWKNVVTLEHCLPVLRSLQIWGCPQLISLFEEEKERQQQQQLKGSSFMMSLESLTLQLCGKLEKLPKWLHTLPFLGELNIYSCPSLVSFPEKGLPSTLRKLEISACGALESLPEWMPHTNYNLEVLEIFDCPALKYIISPRGGLPPSLKKIKISYCAMLESLVAEEGMEINCPSLESFEIRSCKNLKFLPDALDGNNLRRFVIQKLDYLESIPEGWFSLPTNLREIRIFNEKLDALPHSLQNNNFLSLEVLEVTSLRPSILKKISFDRFSSLTNLIIQDPIREEEDVEFSVFPIEGMSLPTSLIQLDLGGFPYLKTLCSMEFQKLTSLQELYISMCPRLASIPKEGLPPSLQRLTIDRCAAFTSIPEQVLPQSLLKLTIRYCPKFGSFPEQGLPQSLLELYVQECPILKRQCTKDKGKYWRLIRHIPVVEIDKRSIFDIGEEE</sequence>
<keyword evidence="12" id="KW-1185">Reference proteome</keyword>
<dbReference type="GO" id="GO:0051607">
    <property type="term" value="P:defense response to virus"/>
    <property type="evidence" value="ECO:0007669"/>
    <property type="project" value="UniProtKB-ARBA"/>
</dbReference>
<dbReference type="EMBL" id="NKQK01000014">
    <property type="protein sequence ID" value="PSS12069.1"/>
    <property type="molecule type" value="Genomic_DNA"/>
</dbReference>
<dbReference type="InterPro" id="IPR036388">
    <property type="entry name" value="WH-like_DNA-bd_sf"/>
</dbReference>
<dbReference type="PRINTS" id="PR00364">
    <property type="entry name" value="DISEASERSIST"/>
</dbReference>
<evidence type="ECO:0000313" key="12">
    <source>
        <dbReference type="Proteomes" id="UP000241394"/>
    </source>
</evidence>
<evidence type="ECO:0000256" key="5">
    <source>
        <dbReference type="ARBA" id="ARBA00022821"/>
    </source>
</evidence>
<dbReference type="InParanoid" id="A0A2R6QQ66"/>
<feature type="domain" description="NB-ARC" evidence="7">
    <location>
        <begin position="180"/>
        <end position="349"/>
    </location>
</feature>
<feature type="domain" description="Disease resistance protein winged helix" evidence="9">
    <location>
        <begin position="432"/>
        <end position="501"/>
    </location>
</feature>
<keyword evidence="4" id="KW-0547">Nucleotide-binding</keyword>
<keyword evidence="2" id="KW-0433">Leucine-rich repeat</keyword>
<dbReference type="Gramene" id="PSS12069">
    <property type="protein sequence ID" value="PSS12069"/>
    <property type="gene ID" value="CEY00_Acc16280"/>
</dbReference>
<evidence type="ECO:0000259" key="8">
    <source>
        <dbReference type="Pfam" id="PF18052"/>
    </source>
</evidence>
<dbReference type="SUPFAM" id="SSF52047">
    <property type="entry name" value="RNI-like"/>
    <property type="match status" value="1"/>
</dbReference>
<dbReference type="GO" id="GO:0005524">
    <property type="term" value="F:ATP binding"/>
    <property type="evidence" value="ECO:0007669"/>
    <property type="project" value="UniProtKB-KW"/>
</dbReference>
<dbReference type="InterPro" id="IPR056789">
    <property type="entry name" value="LRR_R13L1-DRL21"/>
</dbReference>
<dbReference type="Gene3D" id="1.20.5.4130">
    <property type="match status" value="1"/>
</dbReference>
<gene>
    <name evidence="11" type="ORF">CEY00_Acc16280</name>
</gene>
<accession>A0A2R6QQ66</accession>
<dbReference type="Gene3D" id="3.80.10.10">
    <property type="entry name" value="Ribonuclease Inhibitor"/>
    <property type="match status" value="8"/>
</dbReference>
<keyword evidence="6" id="KW-0067">ATP-binding</keyword>
<feature type="domain" description="R13L1/DRL21-like LRR repeat region" evidence="10">
    <location>
        <begin position="693"/>
        <end position="818"/>
    </location>
</feature>
<dbReference type="Proteomes" id="UP000241394">
    <property type="component" value="Chromosome LG14"/>
</dbReference>
<comment type="similarity">
    <text evidence="1">Belongs to the disease resistance NB-LRR family.</text>
</comment>
<dbReference type="OMA" id="GMEINCP"/>
<reference evidence="12" key="2">
    <citation type="journal article" date="2018" name="BMC Genomics">
        <title>A manually annotated Actinidia chinensis var. chinensis (kiwifruit) genome highlights the challenges associated with draft genomes and gene prediction in plants.</title>
        <authorList>
            <person name="Pilkington S.M."/>
            <person name="Crowhurst R."/>
            <person name="Hilario E."/>
            <person name="Nardozza S."/>
            <person name="Fraser L."/>
            <person name="Peng Y."/>
            <person name="Gunaseelan K."/>
            <person name="Simpson R."/>
            <person name="Tahir J."/>
            <person name="Deroles S.C."/>
            <person name="Templeton K."/>
            <person name="Luo Z."/>
            <person name="Davy M."/>
            <person name="Cheng C."/>
            <person name="McNeilage M."/>
            <person name="Scaglione D."/>
            <person name="Liu Y."/>
            <person name="Zhang Q."/>
            <person name="Datson P."/>
            <person name="De Silva N."/>
            <person name="Gardiner S.E."/>
            <person name="Bassett H."/>
            <person name="Chagne D."/>
            <person name="McCallum J."/>
            <person name="Dzierzon H."/>
            <person name="Deng C."/>
            <person name="Wang Y.Y."/>
            <person name="Barron L."/>
            <person name="Manako K."/>
            <person name="Bowen J."/>
            <person name="Foster T.M."/>
            <person name="Erridge Z.A."/>
            <person name="Tiffin H."/>
            <person name="Waite C.N."/>
            <person name="Davies K.M."/>
            <person name="Grierson E.P."/>
            <person name="Laing W.A."/>
            <person name="Kirk R."/>
            <person name="Chen X."/>
            <person name="Wood M."/>
            <person name="Montefiori M."/>
            <person name="Brummell D.A."/>
            <person name="Schwinn K.E."/>
            <person name="Catanach A."/>
            <person name="Fullerton C."/>
            <person name="Li D."/>
            <person name="Meiyalaghan S."/>
            <person name="Nieuwenhuizen N."/>
            <person name="Read N."/>
            <person name="Prakash R."/>
            <person name="Hunter D."/>
            <person name="Zhang H."/>
            <person name="McKenzie M."/>
            <person name="Knabel M."/>
            <person name="Harris A."/>
            <person name="Allan A.C."/>
            <person name="Gleave A."/>
            <person name="Chen A."/>
            <person name="Janssen B.J."/>
            <person name="Plunkett B."/>
            <person name="Ampomah-Dwamena C."/>
            <person name="Voogd C."/>
            <person name="Leif D."/>
            <person name="Lafferty D."/>
            <person name="Souleyre E.J.F."/>
            <person name="Varkonyi-Gasic E."/>
            <person name="Gambi F."/>
            <person name="Hanley J."/>
            <person name="Yao J.L."/>
            <person name="Cheung J."/>
            <person name="David K.M."/>
            <person name="Warren B."/>
            <person name="Marsh K."/>
            <person name="Snowden K.C."/>
            <person name="Lin-Wang K."/>
            <person name="Brian L."/>
            <person name="Martinez-Sanchez M."/>
            <person name="Wang M."/>
            <person name="Ileperuma N."/>
            <person name="Macnee N."/>
            <person name="Campin R."/>
            <person name="McAtee P."/>
            <person name="Drummond R.S.M."/>
            <person name="Espley R.V."/>
            <person name="Ireland H.S."/>
            <person name="Wu R."/>
            <person name="Atkinson R.G."/>
            <person name="Karunairetnam S."/>
            <person name="Bulley S."/>
            <person name="Chunkath S."/>
            <person name="Hanley Z."/>
            <person name="Storey R."/>
            <person name="Thrimawithana A.H."/>
            <person name="Thomson S."/>
            <person name="David C."/>
            <person name="Testolin R."/>
            <person name="Huang H."/>
            <person name="Hellens R.P."/>
            <person name="Schaffer R.J."/>
        </authorList>
    </citation>
    <scope>NUCLEOTIDE SEQUENCE [LARGE SCALE GENOMIC DNA]</scope>
    <source>
        <strain evidence="12">cv. Red5</strain>
    </source>
</reference>
<dbReference type="SUPFAM" id="SSF52058">
    <property type="entry name" value="L domain-like"/>
    <property type="match status" value="2"/>
</dbReference>
<evidence type="ECO:0000313" key="11">
    <source>
        <dbReference type="EMBL" id="PSS12069.1"/>
    </source>
</evidence>
<dbReference type="InterPro" id="IPR032675">
    <property type="entry name" value="LRR_dom_sf"/>
</dbReference>